<dbReference type="AlphaFoldDB" id="A0A9E2W2X6"/>
<protein>
    <recommendedName>
        <fullName evidence="4">Galactowaldenase</fullName>
    </recommendedName>
    <alternativeName>
        <fullName evidence="3">UDP-galactose 4-epimerase</fullName>
    </alternativeName>
</protein>
<comment type="pathway">
    <text evidence="1">Carbohydrate metabolism; galactose metabolism.</text>
</comment>
<feature type="domain" description="NAD-dependent epimerase/dehydratase" evidence="5">
    <location>
        <begin position="3"/>
        <end position="227"/>
    </location>
</feature>
<evidence type="ECO:0000256" key="2">
    <source>
        <dbReference type="ARBA" id="ARBA00007637"/>
    </source>
</evidence>
<dbReference type="PANTHER" id="PTHR43725">
    <property type="entry name" value="UDP-GLUCOSE 4-EPIMERASE"/>
    <property type="match status" value="1"/>
</dbReference>
<dbReference type="Proteomes" id="UP000812270">
    <property type="component" value="Unassembled WGS sequence"/>
</dbReference>
<name>A0A9E2W2X6_9BACT</name>
<evidence type="ECO:0000256" key="3">
    <source>
        <dbReference type="ARBA" id="ARBA00031367"/>
    </source>
</evidence>
<dbReference type="EMBL" id="JAHSPG010000008">
    <property type="protein sequence ID" value="MBV4357840.1"/>
    <property type="molecule type" value="Genomic_DNA"/>
</dbReference>
<comment type="caution">
    <text evidence="6">The sequence shown here is derived from an EMBL/GenBank/DDBJ whole genome shotgun (WGS) entry which is preliminary data.</text>
</comment>
<evidence type="ECO:0000259" key="5">
    <source>
        <dbReference type="Pfam" id="PF01370"/>
    </source>
</evidence>
<evidence type="ECO:0000313" key="6">
    <source>
        <dbReference type="EMBL" id="MBV4357840.1"/>
    </source>
</evidence>
<dbReference type="RefSeq" id="WP_217791494.1">
    <property type="nucleotide sequence ID" value="NZ_JAHSPG010000008.1"/>
</dbReference>
<accession>A0A9E2W2X6</accession>
<organism evidence="6 7">
    <name type="scientific">Pinibacter aurantiacus</name>
    <dbReference type="NCBI Taxonomy" id="2851599"/>
    <lineage>
        <taxon>Bacteria</taxon>
        <taxon>Pseudomonadati</taxon>
        <taxon>Bacteroidota</taxon>
        <taxon>Chitinophagia</taxon>
        <taxon>Chitinophagales</taxon>
        <taxon>Chitinophagaceae</taxon>
        <taxon>Pinibacter</taxon>
    </lineage>
</organism>
<proteinExistence type="inferred from homology"/>
<evidence type="ECO:0000313" key="7">
    <source>
        <dbReference type="Proteomes" id="UP000812270"/>
    </source>
</evidence>
<keyword evidence="7" id="KW-1185">Reference proteome</keyword>
<evidence type="ECO:0000256" key="4">
    <source>
        <dbReference type="ARBA" id="ARBA00033067"/>
    </source>
</evidence>
<dbReference type="Pfam" id="PF01370">
    <property type="entry name" value="Epimerase"/>
    <property type="match status" value="1"/>
</dbReference>
<reference evidence="6" key="1">
    <citation type="submission" date="2021-06" db="EMBL/GenBank/DDBJ databases">
        <authorList>
            <person name="Huq M.A."/>
        </authorList>
    </citation>
    <scope>NUCLEOTIDE SEQUENCE</scope>
    <source>
        <strain evidence="6">MAH-26</strain>
    </source>
</reference>
<dbReference type="CDD" id="cd08946">
    <property type="entry name" value="SDR_e"/>
    <property type="match status" value="1"/>
</dbReference>
<dbReference type="PANTHER" id="PTHR43725:SF53">
    <property type="entry name" value="UDP-ARABINOSE 4-EPIMERASE 1"/>
    <property type="match status" value="1"/>
</dbReference>
<gene>
    <name evidence="6" type="ORF">KTO63_11820</name>
</gene>
<dbReference type="InterPro" id="IPR001509">
    <property type="entry name" value="Epimerase_deHydtase"/>
</dbReference>
<evidence type="ECO:0000256" key="1">
    <source>
        <dbReference type="ARBA" id="ARBA00004947"/>
    </source>
</evidence>
<sequence>MKILVLGSQGFIGSHLVASFIDGGHTVTGCDLIEASVSKYRYQKMSILSADFDTLFSDGKFDVCVNASGSGNVAYSMSHPIFDFEANTYAVAKVLDTIRKHQPLCKYVHISSAAVYGNPNQLPIKEDDILSPVSAYGYHKVMSEQICKEYSNLYNIPVAIIRPFSVYGKGLRKQLLWDVCTKLAAADGIKLWGTGNESRDFIHINDMVALINIIIEKCNFKCNVYNAATGTETTIREVADIFEKYYNGSKTIGFSGEEKKGDPINWRASVDNAIALGFAPKITMENAVTDYISWYHQLTNEQ</sequence>
<comment type="similarity">
    <text evidence="2">Belongs to the NAD(P)-dependent epimerase/dehydratase family.</text>
</comment>